<evidence type="ECO:0000313" key="2">
    <source>
        <dbReference type="EMBL" id="CAF1228896.1"/>
    </source>
</evidence>
<dbReference type="EMBL" id="CAJOBC010009588">
    <property type="protein sequence ID" value="CAF3991621.1"/>
    <property type="molecule type" value="Genomic_DNA"/>
</dbReference>
<gene>
    <name evidence="2" type="ORF">GPM918_LOCUS25067</name>
    <name evidence="3" type="ORF">OVA965_LOCUS38466</name>
    <name evidence="4" type="ORF">SRO942_LOCUS25073</name>
    <name evidence="5" type="ORF">TMI583_LOCUS39655</name>
</gene>
<feature type="chain" id="PRO_5036226638" evidence="1">
    <location>
        <begin position="21"/>
        <end position="191"/>
    </location>
</feature>
<dbReference type="EMBL" id="CAJNOQ010009583">
    <property type="protein sequence ID" value="CAF1228896.1"/>
    <property type="molecule type" value="Genomic_DNA"/>
</dbReference>
<accession>A0A814YEW9</accession>
<dbReference type="Pfam" id="PF04525">
    <property type="entry name" value="LOR"/>
    <property type="match status" value="1"/>
</dbReference>
<evidence type="ECO:0000313" key="5">
    <source>
        <dbReference type="EMBL" id="CAF4322623.1"/>
    </source>
</evidence>
<organism evidence="2 6">
    <name type="scientific">Didymodactylos carnosus</name>
    <dbReference type="NCBI Taxonomy" id="1234261"/>
    <lineage>
        <taxon>Eukaryota</taxon>
        <taxon>Metazoa</taxon>
        <taxon>Spiralia</taxon>
        <taxon>Gnathifera</taxon>
        <taxon>Rotifera</taxon>
        <taxon>Eurotatoria</taxon>
        <taxon>Bdelloidea</taxon>
        <taxon>Philodinida</taxon>
        <taxon>Philodinidae</taxon>
        <taxon>Didymodactylos</taxon>
    </lineage>
</organism>
<dbReference type="Proteomes" id="UP000663829">
    <property type="component" value="Unassembled WGS sequence"/>
</dbReference>
<protein>
    <submittedName>
        <fullName evidence="2">Uncharacterized protein</fullName>
    </submittedName>
</protein>
<dbReference type="Proteomes" id="UP000677228">
    <property type="component" value="Unassembled WGS sequence"/>
</dbReference>
<feature type="signal peptide" evidence="1">
    <location>
        <begin position="1"/>
        <end position="20"/>
    </location>
</feature>
<dbReference type="EMBL" id="CAJOBA010060299">
    <property type="protein sequence ID" value="CAF4322623.1"/>
    <property type="molecule type" value="Genomic_DNA"/>
</dbReference>
<keyword evidence="6" id="KW-1185">Reference proteome</keyword>
<name>A0A814YEW9_9BILA</name>
<evidence type="ECO:0000313" key="6">
    <source>
        <dbReference type="Proteomes" id="UP000663829"/>
    </source>
</evidence>
<dbReference type="AlphaFoldDB" id="A0A814YEW9"/>
<evidence type="ECO:0000256" key="1">
    <source>
        <dbReference type="SAM" id="SignalP"/>
    </source>
</evidence>
<reference evidence="2" key="1">
    <citation type="submission" date="2021-02" db="EMBL/GenBank/DDBJ databases">
        <authorList>
            <person name="Nowell W R."/>
        </authorList>
    </citation>
    <scope>NUCLEOTIDE SEQUENCE</scope>
</reference>
<keyword evidence="1" id="KW-0732">Signal</keyword>
<proteinExistence type="predicted"/>
<comment type="caution">
    <text evidence="2">The sequence shown here is derived from an EMBL/GenBank/DDBJ whole genome shotgun (WGS) entry which is preliminary data.</text>
</comment>
<sequence>MKVFLLIIFGVFSSQQQSYPKQLVIRKDIFNLFKANEFSVYDQREQQLLYRVETQLNLLHRATIVASQAGNRIVARISGEFQWALYQATFQLLNPQTNQWQEGYIREQFQWFYSKYLVGYQQQTFIFEGRSLISMRWYDQRGNIIVGEYRRRFELALSSVYDLSIYDQRLPDPFYLIGLAVQQRKTEKKNN</sequence>
<evidence type="ECO:0000313" key="4">
    <source>
        <dbReference type="EMBL" id="CAF3991621.1"/>
    </source>
</evidence>
<dbReference type="Proteomes" id="UP000681722">
    <property type="component" value="Unassembled WGS sequence"/>
</dbReference>
<evidence type="ECO:0000313" key="3">
    <source>
        <dbReference type="EMBL" id="CAF1535131.1"/>
    </source>
</evidence>
<dbReference type="InterPro" id="IPR007612">
    <property type="entry name" value="LOR"/>
</dbReference>
<dbReference type="Proteomes" id="UP000682733">
    <property type="component" value="Unassembled WGS sequence"/>
</dbReference>
<dbReference type="EMBL" id="CAJNOK010038025">
    <property type="protein sequence ID" value="CAF1535131.1"/>
    <property type="molecule type" value="Genomic_DNA"/>
</dbReference>